<gene>
    <name evidence="7" type="ORF">JR316_007343</name>
</gene>
<evidence type="ECO:0000256" key="1">
    <source>
        <dbReference type="ARBA" id="ARBA00001911"/>
    </source>
</evidence>
<sequence length="1015" mass="114574">MDNLLPQPQASKRRYLITGGHGFIGSHIARRMFAAGEVTVRIVDIAPTSAIEGPICHEFLKGNLLDMSFCEQALEGVDVVIHLAANMGGMGTIHDDNDFLIYQENHMMTINILQASLDAGVKQLLYASSACVYPQDLQSDQTGDVSLRETAVWTQCSPPSPQGLYGLEKLHSENIMLLEQFATKMDIRIARFHNIFGPGGSWKDGREKAPAAMLRKALALKRVGLSANTTFEVWGDGYQRRSFLYVLDAVDGIMALLQSRHNPGPINIGSDRSVTIQDLANMALECVGLDPKQVSFSYHLDKPVGVISRNSNNERVKEVLDWEPKIKLLEGMQKTCEWMTRQLNQLEAGSGIDEKFLVSKVIHLRPQKITFAILLPITSRGTANAMDCLLNLRRFAKSLVNTTWRDTRDTYEGVTFRFAVYLAIDADDEFLLPHGRHEGKAQAVLRDEGVFNITSIYCDLPRGHVCALWRKCAKKAWVDGCDYLVLMGDDIILHDEGWMRKAYTEFSDLANELLVPYGFGCVAFTDISFPGMPTFPIVHRTHMDIFGEVVPEIFVNQDGDPFLFQLYRRWNSSRMFTSRISNGVGGENDARYSKAHAQKWKFGPLDQAVSVAHNWLHDQACNPNRMVTIDVVIPCYRVDISILDRILSLKPTTTACVMFIIIIDDPLSPNISQLESKYSSRPDVRIRVNRKNLGASASRNRGMEESAADWIHFLDDDVVPRQDLLEQAEKAIRSEPRAIGFVGKSMFPVADTVFTAAVHLAGVTYFWGIAGDSNLTDDVPWGVTANLITRRVDDSINFDLKYPKTGGGEDIDFCRLKRQSSLSNKGKGFIAAPDVQVIHPWWNHGTRSYWRFYHWSVGDGGLIQGFPENVYIDYAPNSAEMLLFCVCGCAASSVLLQFNLMISFCELFLCVILANTLDDYYRHMWKHPERTASLDISIRRGSLLWRLSVIESTFIRMFSEIGRLRGLFLRGEYTLVMKRFDWFAGRLNDAPIMEERINSVRRAVLSIFFFLLFLY</sequence>
<dbReference type="InterPro" id="IPR001173">
    <property type="entry name" value="Glyco_trans_2-like"/>
</dbReference>
<dbReference type="GO" id="GO:0042732">
    <property type="term" value="P:D-xylose metabolic process"/>
    <property type="evidence" value="ECO:0007669"/>
    <property type="project" value="InterPro"/>
</dbReference>
<evidence type="ECO:0000256" key="4">
    <source>
        <dbReference type="ARBA" id="ARBA00023239"/>
    </source>
</evidence>
<dbReference type="Gene3D" id="3.90.25.10">
    <property type="entry name" value="UDP-galactose 4-epimerase, domain 1"/>
    <property type="match status" value="1"/>
</dbReference>
<dbReference type="InterPro" id="IPR029044">
    <property type="entry name" value="Nucleotide-diphossugar_trans"/>
</dbReference>
<name>A0A8H7XSZ9_PSICU</name>
<dbReference type="Pfam" id="PF01370">
    <property type="entry name" value="Epimerase"/>
    <property type="match status" value="1"/>
</dbReference>
<dbReference type="AlphaFoldDB" id="A0A8H7XSZ9"/>
<dbReference type="GO" id="GO:0005737">
    <property type="term" value="C:cytoplasm"/>
    <property type="evidence" value="ECO:0007669"/>
    <property type="project" value="TreeGrafter"/>
</dbReference>
<dbReference type="SUPFAM" id="SSF53448">
    <property type="entry name" value="Nucleotide-diphospho-sugar transferases"/>
    <property type="match status" value="1"/>
</dbReference>
<dbReference type="PANTHER" id="PTHR43078:SF6">
    <property type="entry name" value="UDP-GLUCURONIC ACID DECARBOXYLASE 1"/>
    <property type="match status" value="1"/>
</dbReference>
<protein>
    <recommendedName>
        <fullName evidence="8">Glycosyltransferase family 2 protein</fullName>
    </recommendedName>
</protein>
<dbReference type="CDD" id="cd00761">
    <property type="entry name" value="Glyco_tranf_GTA_type"/>
    <property type="match status" value="1"/>
</dbReference>
<proteinExistence type="predicted"/>
<dbReference type="Gene3D" id="3.90.550.10">
    <property type="entry name" value="Spore Coat Polysaccharide Biosynthesis Protein SpsA, Chain A"/>
    <property type="match status" value="1"/>
</dbReference>
<comment type="cofactor">
    <cofactor evidence="1">
        <name>NAD(+)</name>
        <dbReference type="ChEBI" id="CHEBI:57540"/>
    </cofactor>
</comment>
<dbReference type="EMBL" id="JAFIQS010000007">
    <property type="protein sequence ID" value="KAG5167006.1"/>
    <property type="molecule type" value="Genomic_DNA"/>
</dbReference>
<accession>A0A8H7XSZ9</accession>
<comment type="caution">
    <text evidence="7">The sequence shown here is derived from an EMBL/GenBank/DDBJ whole genome shotgun (WGS) entry which is preliminary data.</text>
</comment>
<evidence type="ECO:0000313" key="7">
    <source>
        <dbReference type="EMBL" id="KAG5167006.1"/>
    </source>
</evidence>
<feature type="domain" description="Glycosyltransferase 2-like" evidence="5">
    <location>
        <begin position="631"/>
        <end position="740"/>
    </location>
</feature>
<evidence type="ECO:0000259" key="5">
    <source>
        <dbReference type="Pfam" id="PF00535"/>
    </source>
</evidence>
<dbReference type="Pfam" id="PF00535">
    <property type="entry name" value="Glycos_transf_2"/>
    <property type="match status" value="1"/>
</dbReference>
<dbReference type="GO" id="GO:0070403">
    <property type="term" value="F:NAD+ binding"/>
    <property type="evidence" value="ECO:0007669"/>
    <property type="project" value="InterPro"/>
</dbReference>
<organism evidence="7">
    <name type="scientific">Psilocybe cubensis</name>
    <name type="common">Psychedelic mushroom</name>
    <name type="synonym">Stropharia cubensis</name>
    <dbReference type="NCBI Taxonomy" id="181762"/>
    <lineage>
        <taxon>Eukaryota</taxon>
        <taxon>Fungi</taxon>
        <taxon>Dikarya</taxon>
        <taxon>Basidiomycota</taxon>
        <taxon>Agaricomycotina</taxon>
        <taxon>Agaricomycetes</taxon>
        <taxon>Agaricomycetidae</taxon>
        <taxon>Agaricales</taxon>
        <taxon>Agaricineae</taxon>
        <taxon>Strophariaceae</taxon>
        <taxon>Psilocybe</taxon>
    </lineage>
</organism>
<dbReference type="PANTHER" id="PTHR43078">
    <property type="entry name" value="UDP-GLUCURONIC ACID DECARBOXYLASE-RELATED"/>
    <property type="match status" value="1"/>
</dbReference>
<dbReference type="InterPro" id="IPR036291">
    <property type="entry name" value="NAD(P)-bd_dom_sf"/>
</dbReference>
<keyword evidence="4" id="KW-0456">Lyase</keyword>
<dbReference type="Gene3D" id="3.40.50.720">
    <property type="entry name" value="NAD(P)-binding Rossmann-like Domain"/>
    <property type="match status" value="1"/>
</dbReference>
<dbReference type="GO" id="GO:0048040">
    <property type="term" value="F:UDP-glucuronate decarboxylase activity"/>
    <property type="evidence" value="ECO:0007669"/>
    <property type="project" value="TreeGrafter"/>
</dbReference>
<evidence type="ECO:0000256" key="2">
    <source>
        <dbReference type="ARBA" id="ARBA00022793"/>
    </source>
</evidence>
<keyword evidence="3" id="KW-0520">NAD</keyword>
<evidence type="ECO:0000259" key="6">
    <source>
        <dbReference type="Pfam" id="PF01370"/>
    </source>
</evidence>
<dbReference type="InterPro" id="IPR001509">
    <property type="entry name" value="Epimerase_deHydtase"/>
</dbReference>
<evidence type="ECO:0008006" key="8">
    <source>
        <dbReference type="Google" id="ProtNLM"/>
    </source>
</evidence>
<reference evidence="7" key="1">
    <citation type="submission" date="2021-02" db="EMBL/GenBank/DDBJ databases">
        <title>Psilocybe cubensis genome.</title>
        <authorList>
            <person name="Mckernan K.J."/>
            <person name="Crawford S."/>
            <person name="Trippe A."/>
            <person name="Kane L.T."/>
            <person name="Mclaughlin S."/>
        </authorList>
    </citation>
    <scope>NUCLEOTIDE SEQUENCE [LARGE SCALE GENOMIC DNA]</scope>
    <source>
        <strain evidence="7">MGC-MH-2018</strain>
    </source>
</reference>
<keyword evidence="2" id="KW-0210">Decarboxylase</keyword>
<dbReference type="SUPFAM" id="SSF51735">
    <property type="entry name" value="NAD(P)-binding Rossmann-fold domains"/>
    <property type="match status" value="1"/>
</dbReference>
<dbReference type="InterPro" id="IPR044516">
    <property type="entry name" value="UXS-like"/>
</dbReference>
<feature type="domain" description="NAD-dependent epimerase/dehydratase" evidence="6">
    <location>
        <begin position="16"/>
        <end position="269"/>
    </location>
</feature>
<evidence type="ECO:0000256" key="3">
    <source>
        <dbReference type="ARBA" id="ARBA00023027"/>
    </source>
</evidence>